<dbReference type="InterPro" id="IPR001781">
    <property type="entry name" value="Znf_LIM"/>
</dbReference>
<proteinExistence type="predicted"/>
<dbReference type="GO" id="GO:0046872">
    <property type="term" value="F:metal ion binding"/>
    <property type="evidence" value="ECO:0007669"/>
    <property type="project" value="UniProtKB-KW"/>
</dbReference>
<evidence type="ECO:0000256" key="5">
    <source>
        <dbReference type="PROSITE-ProRule" id="PRU00125"/>
    </source>
</evidence>
<name>A0A1Y3E533_9BILA</name>
<keyword evidence="2" id="KW-0677">Repeat</keyword>
<keyword evidence="1 5" id="KW-0479">Metal-binding</keyword>
<dbReference type="EMBL" id="LVZM01023147">
    <property type="protein sequence ID" value="OUC40234.1"/>
    <property type="molecule type" value="Genomic_DNA"/>
</dbReference>
<evidence type="ECO:0000256" key="4">
    <source>
        <dbReference type="ARBA" id="ARBA00023038"/>
    </source>
</evidence>
<gene>
    <name evidence="7" type="ORF">D917_04245</name>
</gene>
<dbReference type="PANTHER" id="PTHR24207:SF2">
    <property type="entry name" value="ZYX102 PROTEIN"/>
    <property type="match status" value="1"/>
</dbReference>
<dbReference type="SUPFAM" id="SSF57716">
    <property type="entry name" value="Glucocorticoid receptor-like (DNA-binding domain)"/>
    <property type="match status" value="3"/>
</dbReference>
<dbReference type="GO" id="GO:0001725">
    <property type="term" value="C:stress fiber"/>
    <property type="evidence" value="ECO:0007669"/>
    <property type="project" value="TreeGrafter"/>
</dbReference>
<comment type="caution">
    <text evidence="7">The sequence shown here is derived from an EMBL/GenBank/DDBJ whole genome shotgun (WGS) entry which is preliminary data.</text>
</comment>
<dbReference type="PROSITE" id="PS00478">
    <property type="entry name" value="LIM_DOMAIN_1"/>
    <property type="match status" value="2"/>
</dbReference>
<evidence type="ECO:0000313" key="7">
    <source>
        <dbReference type="EMBL" id="OUC40234.1"/>
    </source>
</evidence>
<evidence type="ECO:0000256" key="3">
    <source>
        <dbReference type="ARBA" id="ARBA00022833"/>
    </source>
</evidence>
<evidence type="ECO:0000256" key="2">
    <source>
        <dbReference type="ARBA" id="ARBA00022737"/>
    </source>
</evidence>
<reference evidence="7 8" key="1">
    <citation type="submission" date="2015-04" db="EMBL/GenBank/DDBJ databases">
        <title>Draft genome of the roundworm Trichinella nativa.</title>
        <authorList>
            <person name="Mitreva M."/>
        </authorList>
    </citation>
    <scope>NUCLEOTIDE SEQUENCE [LARGE SCALE GENOMIC DNA]</scope>
    <source>
        <strain evidence="7 8">ISS45</strain>
    </source>
</reference>
<keyword evidence="3 5" id="KW-0862">Zinc</keyword>
<keyword evidence="4 5" id="KW-0440">LIM domain</keyword>
<feature type="domain" description="LIM zinc-binding" evidence="6">
    <location>
        <begin position="69"/>
        <end position="127"/>
    </location>
</feature>
<accession>A0A1Y3E533</accession>
<sequence length="208" mass="23577">LFFFPFIEECSKCGESISSGKACTALDQTYHVDCFTCVKCGEGLAGKSFYAVDQKPYCEKDYLDTLEKCSACNAPITEKMLRATGKPYHPSCFTCSSCNRCLDGVPFTVDSNGLVHCVNCFHEKYAPRCAICSKPIVPEEGNQESVRIVALDRSFHVDCYRCEVRLWFEIDFQSRRARVLSTRQSYSLQRLQYQSCSSNDKLENNSNF</sequence>
<evidence type="ECO:0000313" key="8">
    <source>
        <dbReference type="Proteomes" id="UP000243006"/>
    </source>
</evidence>
<feature type="domain" description="LIM zinc-binding" evidence="6">
    <location>
        <begin position="8"/>
        <end position="68"/>
    </location>
</feature>
<dbReference type="GO" id="GO:0098609">
    <property type="term" value="P:cell-cell adhesion"/>
    <property type="evidence" value="ECO:0007669"/>
    <property type="project" value="TreeGrafter"/>
</dbReference>
<dbReference type="GO" id="GO:0005925">
    <property type="term" value="C:focal adhesion"/>
    <property type="evidence" value="ECO:0007669"/>
    <property type="project" value="TreeGrafter"/>
</dbReference>
<dbReference type="Proteomes" id="UP000243006">
    <property type="component" value="Unassembled WGS sequence"/>
</dbReference>
<dbReference type="Pfam" id="PF00412">
    <property type="entry name" value="LIM"/>
    <property type="match status" value="2"/>
</dbReference>
<protein>
    <submittedName>
        <fullName evidence="7">Putative LIM domain protein</fullName>
    </submittedName>
</protein>
<dbReference type="SMART" id="SM00132">
    <property type="entry name" value="LIM"/>
    <property type="match status" value="3"/>
</dbReference>
<organism evidence="7 8">
    <name type="scientific">Trichinella nativa</name>
    <dbReference type="NCBI Taxonomy" id="6335"/>
    <lineage>
        <taxon>Eukaryota</taxon>
        <taxon>Metazoa</taxon>
        <taxon>Ecdysozoa</taxon>
        <taxon>Nematoda</taxon>
        <taxon>Enoplea</taxon>
        <taxon>Dorylaimia</taxon>
        <taxon>Trichinellida</taxon>
        <taxon>Trichinellidae</taxon>
        <taxon>Trichinella</taxon>
    </lineage>
</organism>
<dbReference type="Gene3D" id="2.10.110.10">
    <property type="entry name" value="Cysteine Rich Protein"/>
    <property type="match status" value="3"/>
</dbReference>
<dbReference type="PROSITE" id="PS50023">
    <property type="entry name" value="LIM_DOMAIN_2"/>
    <property type="match status" value="2"/>
</dbReference>
<feature type="non-terminal residue" evidence="7">
    <location>
        <position position="1"/>
    </location>
</feature>
<evidence type="ECO:0000256" key="1">
    <source>
        <dbReference type="ARBA" id="ARBA00022723"/>
    </source>
</evidence>
<dbReference type="PANTHER" id="PTHR24207">
    <property type="entry name" value="ZYX102 PROTEIN"/>
    <property type="match status" value="1"/>
</dbReference>
<dbReference type="AlphaFoldDB" id="A0A1Y3E533"/>
<evidence type="ECO:0000259" key="6">
    <source>
        <dbReference type="PROSITE" id="PS50023"/>
    </source>
</evidence>